<sequence length="290" mass="31702">MKDYRSTLYVAAGACSYGLLATIVKYANHLGIHTSLLTFLQFMFGFLFLLAFNLLSKRHTKEHNIIKFSSKIKLMVWGISLGLTTTLYYLSIQYIPVSVGIILLMQSIWISLVAEAVLLKKLPSKGKLAGVIIVLLGTTLATNLFQNNNALDYRGIILGFGAGISYALAIYASSTVEKELPSSVRSQFLVLGGLLLIVAFWNMDIIRYIQPNALPWGLLIAIFGTILPPLLFTKGIPKTGIAMGNIISSLEIPVSTLSAMLVLQEVVSGFQWFGILLILMAVIIINVGKS</sequence>
<feature type="transmembrane region" description="Helical" evidence="1">
    <location>
        <begin position="184"/>
        <end position="201"/>
    </location>
</feature>
<feature type="domain" description="EamA" evidence="2">
    <location>
        <begin position="8"/>
        <end position="141"/>
    </location>
</feature>
<feature type="transmembrane region" description="Helical" evidence="1">
    <location>
        <begin position="269"/>
        <end position="288"/>
    </location>
</feature>
<feature type="transmembrane region" description="Helical" evidence="1">
    <location>
        <begin position="74"/>
        <end position="91"/>
    </location>
</feature>
<dbReference type="RefSeq" id="WP_070569781.1">
    <property type="nucleotide sequence ID" value="NZ_CP068086.1"/>
</dbReference>
<feature type="transmembrane region" description="Helical" evidence="1">
    <location>
        <begin position="32"/>
        <end position="54"/>
    </location>
</feature>
<evidence type="ECO:0000256" key="1">
    <source>
        <dbReference type="SAM" id="Phobius"/>
    </source>
</evidence>
<dbReference type="Proteomes" id="UP000432350">
    <property type="component" value="Unassembled WGS sequence"/>
</dbReference>
<feature type="transmembrane region" description="Helical" evidence="1">
    <location>
        <begin position="213"/>
        <end position="232"/>
    </location>
</feature>
<protein>
    <submittedName>
        <fullName evidence="3">EamA/RhaT family transporter</fullName>
    </submittedName>
</protein>
<keyword evidence="1" id="KW-0812">Transmembrane</keyword>
<dbReference type="SUPFAM" id="SSF103481">
    <property type="entry name" value="Multidrug resistance efflux transporter EmrE"/>
    <property type="match status" value="2"/>
</dbReference>
<feature type="domain" description="EamA" evidence="2">
    <location>
        <begin position="154"/>
        <end position="286"/>
    </location>
</feature>
<reference evidence="3 4" key="1">
    <citation type="submission" date="2019-10" db="EMBL/GenBank/DDBJ databases">
        <authorList>
            <person name="Karimi E."/>
        </authorList>
    </citation>
    <scope>NUCLEOTIDE SEQUENCE [LARGE SCALE GENOMIC DNA]</scope>
    <source>
        <strain evidence="3">Sphingobacterium sp. 8BC</strain>
    </source>
</reference>
<proteinExistence type="predicted"/>
<organism evidence="3 4">
    <name type="scientific">Sphingobacterium multivorum</name>
    <dbReference type="NCBI Taxonomy" id="28454"/>
    <lineage>
        <taxon>Bacteria</taxon>
        <taxon>Pseudomonadati</taxon>
        <taxon>Bacteroidota</taxon>
        <taxon>Sphingobacteriia</taxon>
        <taxon>Sphingobacteriales</taxon>
        <taxon>Sphingobacteriaceae</taxon>
        <taxon>Sphingobacterium</taxon>
    </lineage>
</organism>
<dbReference type="GO" id="GO:0016020">
    <property type="term" value="C:membrane"/>
    <property type="evidence" value="ECO:0007669"/>
    <property type="project" value="InterPro"/>
</dbReference>
<feature type="transmembrane region" description="Helical" evidence="1">
    <location>
        <begin position="151"/>
        <end position="172"/>
    </location>
</feature>
<keyword evidence="1" id="KW-1133">Transmembrane helix</keyword>
<evidence type="ECO:0000313" key="3">
    <source>
        <dbReference type="EMBL" id="VXD01916.1"/>
    </source>
</evidence>
<dbReference type="InterPro" id="IPR000620">
    <property type="entry name" value="EamA_dom"/>
</dbReference>
<feature type="transmembrane region" description="Helical" evidence="1">
    <location>
        <begin position="7"/>
        <end position="26"/>
    </location>
</feature>
<evidence type="ECO:0000313" key="4">
    <source>
        <dbReference type="Proteomes" id="UP000432350"/>
    </source>
</evidence>
<dbReference type="Pfam" id="PF00892">
    <property type="entry name" value="EamA"/>
    <property type="match status" value="2"/>
</dbReference>
<dbReference type="PANTHER" id="PTHR22911">
    <property type="entry name" value="ACYL-MALONYL CONDENSING ENZYME-RELATED"/>
    <property type="match status" value="1"/>
</dbReference>
<keyword evidence="1" id="KW-0472">Membrane</keyword>
<feature type="transmembrane region" description="Helical" evidence="1">
    <location>
        <begin position="97"/>
        <end position="119"/>
    </location>
</feature>
<feature type="transmembrane region" description="Helical" evidence="1">
    <location>
        <begin position="244"/>
        <end position="263"/>
    </location>
</feature>
<evidence type="ECO:0000259" key="2">
    <source>
        <dbReference type="Pfam" id="PF00892"/>
    </source>
</evidence>
<dbReference type="InterPro" id="IPR037185">
    <property type="entry name" value="EmrE-like"/>
</dbReference>
<feature type="transmembrane region" description="Helical" evidence="1">
    <location>
        <begin position="126"/>
        <end position="145"/>
    </location>
</feature>
<accession>A0A654DBJ5</accession>
<name>A0A654DBJ5_SPHMU</name>
<gene>
    <name evidence="3" type="ORF">SPHINGO8BC_51769</name>
</gene>
<dbReference type="AlphaFoldDB" id="A0A654DBJ5"/>
<dbReference type="EMBL" id="CABWMV010000024">
    <property type="protein sequence ID" value="VXD01916.1"/>
    <property type="molecule type" value="Genomic_DNA"/>
</dbReference>
<dbReference type="PANTHER" id="PTHR22911:SF137">
    <property type="entry name" value="SOLUTE CARRIER FAMILY 35 MEMBER G2-RELATED"/>
    <property type="match status" value="1"/>
</dbReference>